<evidence type="ECO:0000256" key="1">
    <source>
        <dbReference type="SAM" id="SignalP"/>
    </source>
</evidence>
<proteinExistence type="predicted"/>
<dbReference type="PROSITE" id="PS50853">
    <property type="entry name" value="FN3"/>
    <property type="match status" value="1"/>
</dbReference>
<evidence type="ECO:0000259" key="2">
    <source>
        <dbReference type="PROSITE" id="PS50853"/>
    </source>
</evidence>
<dbReference type="SUPFAM" id="SSF49265">
    <property type="entry name" value="Fibronectin type III"/>
    <property type="match status" value="1"/>
</dbReference>
<sequence>MPVVVIFSVAADVAVIVVCGNVDVASGGIVVDGDDGVAVKTQATPLDDQDWSEVIELPVRDYSYTIPNLNEGNEVSFRIRAINALGLSEPSRSTDTITIQDQPRI</sequence>
<dbReference type="InterPro" id="IPR013783">
    <property type="entry name" value="Ig-like_fold"/>
</dbReference>
<dbReference type="InterPro" id="IPR036116">
    <property type="entry name" value="FN3_sf"/>
</dbReference>
<dbReference type="EMBL" id="CAJNOG010000441">
    <property type="protein sequence ID" value="CAF1243504.1"/>
    <property type="molecule type" value="Genomic_DNA"/>
</dbReference>
<evidence type="ECO:0000313" key="4">
    <source>
        <dbReference type="Proteomes" id="UP000663845"/>
    </source>
</evidence>
<organism evidence="3 4">
    <name type="scientific">Adineta steineri</name>
    <dbReference type="NCBI Taxonomy" id="433720"/>
    <lineage>
        <taxon>Eukaryota</taxon>
        <taxon>Metazoa</taxon>
        <taxon>Spiralia</taxon>
        <taxon>Gnathifera</taxon>
        <taxon>Rotifera</taxon>
        <taxon>Eurotatoria</taxon>
        <taxon>Bdelloidea</taxon>
        <taxon>Adinetida</taxon>
        <taxon>Adinetidae</taxon>
        <taxon>Adineta</taxon>
    </lineage>
</organism>
<dbReference type="CDD" id="cd00063">
    <property type="entry name" value="FN3"/>
    <property type="match status" value="1"/>
</dbReference>
<feature type="chain" id="PRO_5032389292" description="Fibronectin type-III domain-containing protein" evidence="1">
    <location>
        <begin position="28"/>
        <end position="105"/>
    </location>
</feature>
<accession>A0A814ZHX9</accession>
<keyword evidence="1" id="KW-0732">Signal</keyword>
<protein>
    <recommendedName>
        <fullName evidence="2">Fibronectin type-III domain-containing protein</fullName>
    </recommendedName>
</protein>
<dbReference type="Gene3D" id="2.60.40.10">
    <property type="entry name" value="Immunoglobulins"/>
    <property type="match status" value="1"/>
</dbReference>
<name>A0A814ZHX9_9BILA</name>
<feature type="signal peptide" evidence="1">
    <location>
        <begin position="1"/>
        <end position="27"/>
    </location>
</feature>
<evidence type="ECO:0000313" key="3">
    <source>
        <dbReference type="EMBL" id="CAF1243504.1"/>
    </source>
</evidence>
<reference evidence="3" key="1">
    <citation type="submission" date="2021-02" db="EMBL/GenBank/DDBJ databases">
        <authorList>
            <person name="Nowell W R."/>
        </authorList>
    </citation>
    <scope>NUCLEOTIDE SEQUENCE</scope>
</reference>
<dbReference type="InterPro" id="IPR003961">
    <property type="entry name" value="FN3_dom"/>
</dbReference>
<comment type="caution">
    <text evidence="3">The sequence shown here is derived from an EMBL/GenBank/DDBJ whole genome shotgun (WGS) entry which is preliminary data.</text>
</comment>
<dbReference type="Proteomes" id="UP000663845">
    <property type="component" value="Unassembled WGS sequence"/>
</dbReference>
<dbReference type="AlphaFoldDB" id="A0A814ZHX9"/>
<feature type="domain" description="Fibronectin type-III" evidence="2">
    <location>
        <begin position="1"/>
        <end position="102"/>
    </location>
</feature>
<gene>
    <name evidence="3" type="ORF">JYZ213_LOCUS29209</name>
</gene>